<evidence type="ECO:0000256" key="1">
    <source>
        <dbReference type="ARBA" id="ARBA00022475"/>
    </source>
</evidence>
<gene>
    <name evidence="6" type="ORF">QEZ41_11275</name>
</gene>
<evidence type="ECO:0000256" key="5">
    <source>
        <dbReference type="ARBA" id="ARBA00023136"/>
    </source>
</evidence>
<organism evidence="6 7">
    <name type="scientific">Thiopseudomonas acetoxidans</name>
    <dbReference type="NCBI Taxonomy" id="3041622"/>
    <lineage>
        <taxon>Bacteria</taxon>
        <taxon>Pseudomonadati</taxon>
        <taxon>Pseudomonadota</taxon>
        <taxon>Gammaproteobacteria</taxon>
        <taxon>Pseudomonadales</taxon>
        <taxon>Pseudomonadaceae</taxon>
        <taxon>Thiopseudomonas</taxon>
    </lineage>
</organism>
<evidence type="ECO:0000313" key="7">
    <source>
        <dbReference type="Proteomes" id="UP001241056"/>
    </source>
</evidence>
<dbReference type="GO" id="GO:0102031">
    <property type="term" value="F:4-acetamido-4,6-dideoxy-D-galactose transferase activity"/>
    <property type="evidence" value="ECO:0007669"/>
    <property type="project" value="UniProtKB-EC"/>
</dbReference>
<keyword evidence="4 6" id="KW-0808">Transferase</keyword>
<proteinExistence type="predicted"/>
<comment type="caution">
    <text evidence="6">The sequence shown here is derived from an EMBL/GenBank/DDBJ whole genome shotgun (WGS) entry which is preliminary data.</text>
</comment>
<accession>A0ABT7SRM6</accession>
<keyword evidence="5" id="KW-0472">Membrane</keyword>
<dbReference type="Proteomes" id="UP001241056">
    <property type="component" value="Unassembled WGS sequence"/>
</dbReference>
<dbReference type="EMBL" id="JAUCDY010000017">
    <property type="protein sequence ID" value="MDM7858843.1"/>
    <property type="molecule type" value="Genomic_DNA"/>
</dbReference>
<keyword evidence="3 6" id="KW-0328">Glycosyltransferase</keyword>
<reference evidence="6 7" key="1">
    <citation type="submission" date="2023-06" db="EMBL/GenBank/DDBJ databases">
        <title>Thiopseudomonas sp. CY1220 draft genome sequence.</title>
        <authorList>
            <person name="Zhao G."/>
            <person name="An M."/>
        </authorList>
    </citation>
    <scope>NUCLEOTIDE SEQUENCE [LARGE SCALE GENOMIC DNA]</scope>
    <source>
        <strain evidence="6 7">CY1220</strain>
    </source>
</reference>
<protein>
    <submittedName>
        <fullName evidence="6">TDP-N-acetylfucosamine:lipid II N-acetylfucosaminyltransferase</fullName>
        <ecNumber evidence="6">2.4.1.325</ecNumber>
    </submittedName>
</protein>
<keyword evidence="7" id="KW-1185">Reference proteome</keyword>
<evidence type="ECO:0000256" key="2">
    <source>
        <dbReference type="ARBA" id="ARBA00022519"/>
    </source>
</evidence>
<evidence type="ECO:0000313" key="6">
    <source>
        <dbReference type="EMBL" id="MDM7858843.1"/>
    </source>
</evidence>
<dbReference type="Pfam" id="PF07429">
    <property type="entry name" value="Glyco_transf_56"/>
    <property type="match status" value="1"/>
</dbReference>
<keyword evidence="2" id="KW-0997">Cell inner membrane</keyword>
<dbReference type="RefSeq" id="WP_289411693.1">
    <property type="nucleotide sequence ID" value="NZ_JAUCDY010000017.1"/>
</dbReference>
<dbReference type="EC" id="2.4.1.325" evidence="6"/>
<sequence length="286" mass="33376">MKILHVGIYDKLLPPFIELIKKSFDFNQHVFLLHLGMGNIPHDQNVKVYERKIIERLKFYFVALLKMHRSDKLILHGLFDIKLIFVLFFTPWLLRKCYWAIWGGDLYVYKSYEVPAKQGETKNILVGNSADPSNNHLKALEKLLPFKEQDIAIYCPLSYGNHEHAQKVIKQGKEWFGDKFKPLTKFMPFDEYLKLLGTIDIAIFNHKRQQAMGNTITLLGLGKTVYMRSDTTQWQFFQNKQITVGDAEEIKDLSVLDVSGNRDKIKQHFSKENFISQLESIFESGN</sequence>
<name>A0ABT7SRM6_9GAMM</name>
<dbReference type="InterPro" id="IPR009993">
    <property type="entry name" value="WecF"/>
</dbReference>
<evidence type="ECO:0000256" key="3">
    <source>
        <dbReference type="ARBA" id="ARBA00022676"/>
    </source>
</evidence>
<keyword evidence="1" id="KW-1003">Cell membrane</keyword>
<evidence type="ECO:0000256" key="4">
    <source>
        <dbReference type="ARBA" id="ARBA00022679"/>
    </source>
</evidence>